<dbReference type="Gene3D" id="3.50.50.60">
    <property type="entry name" value="FAD/NAD(P)-binding domain"/>
    <property type="match status" value="1"/>
</dbReference>
<evidence type="ECO:0000259" key="3">
    <source>
        <dbReference type="Pfam" id="PF01266"/>
    </source>
</evidence>
<feature type="region of interest" description="Disordered" evidence="2">
    <location>
        <begin position="1"/>
        <end position="24"/>
    </location>
</feature>
<feature type="domain" description="FAD dependent oxidoreductase" evidence="3">
    <location>
        <begin position="51"/>
        <end position="417"/>
    </location>
</feature>
<dbReference type="Proteomes" id="UP001378242">
    <property type="component" value="Unassembled WGS sequence"/>
</dbReference>
<evidence type="ECO:0000313" key="4">
    <source>
        <dbReference type="EMBL" id="MEL0618170.1"/>
    </source>
</evidence>
<dbReference type="InterPro" id="IPR036188">
    <property type="entry name" value="FAD/NAD-bd_sf"/>
</dbReference>
<dbReference type="EMBL" id="JBAKAP010000020">
    <property type="protein sequence ID" value="MEL0618170.1"/>
    <property type="molecule type" value="Genomic_DNA"/>
</dbReference>
<dbReference type="InterPro" id="IPR006076">
    <property type="entry name" value="FAD-dep_OxRdtase"/>
</dbReference>
<evidence type="ECO:0000256" key="2">
    <source>
        <dbReference type="SAM" id="MobiDB-lite"/>
    </source>
</evidence>
<dbReference type="PANTHER" id="PTHR13847">
    <property type="entry name" value="SARCOSINE DEHYDROGENASE-RELATED"/>
    <property type="match status" value="1"/>
</dbReference>
<dbReference type="RefSeq" id="WP_341542769.1">
    <property type="nucleotide sequence ID" value="NZ_JBAKAP010000020.1"/>
</dbReference>
<dbReference type="GO" id="GO:0016491">
    <property type="term" value="F:oxidoreductase activity"/>
    <property type="evidence" value="ECO:0007669"/>
    <property type="project" value="UniProtKB-KW"/>
</dbReference>
<evidence type="ECO:0000256" key="1">
    <source>
        <dbReference type="ARBA" id="ARBA00023002"/>
    </source>
</evidence>
<keyword evidence="5" id="KW-1185">Reference proteome</keyword>
<evidence type="ECO:0000313" key="5">
    <source>
        <dbReference type="Proteomes" id="UP001378242"/>
    </source>
</evidence>
<dbReference type="EC" id="1.-.-.-" evidence="4"/>
<accession>A0ABU9GJC1</accession>
<dbReference type="Gene3D" id="3.30.9.10">
    <property type="entry name" value="D-Amino Acid Oxidase, subunit A, domain 2"/>
    <property type="match status" value="1"/>
</dbReference>
<dbReference type="PANTHER" id="PTHR13847:SF281">
    <property type="entry name" value="FAD DEPENDENT OXIDOREDUCTASE DOMAIN-CONTAINING PROTEIN"/>
    <property type="match status" value="1"/>
</dbReference>
<comment type="caution">
    <text evidence="4">The sequence shown here is derived from an EMBL/GenBank/DDBJ whole genome shotgun (WGS) entry which is preliminary data.</text>
</comment>
<keyword evidence="1 4" id="KW-0560">Oxidoreductase</keyword>
<feature type="compositionally biased region" description="Basic and acidic residues" evidence="2">
    <location>
        <begin position="8"/>
        <end position="24"/>
    </location>
</feature>
<sequence>MVGCRSGATDESRRDRQEAQRGRDDIRSYYRASQRVTLAPCPPLAGERRADVCVIGGGITGCSAALHLAERGYSVILLEARGIGFGASGRSGGQILPGLGTDIATVEKALGREQAHAIWEMSRESVRLTTALIEKHRIPCDYTRGYLHAAVKPRHVRELQEFQARMARDHDYHALQWLQGDALRARVVTDAYPGALHDGEGGHLHPLNYTLGLARAAQRAGVTICEQSPVLKLEHGRSGSGIVANGSGGQAGRARVHTAQGSVSAEFVVVATNAYLDGLVPRLDERIMRVANYIVATEPLSEAQVAQVLPGNDALSDANFVLDYYRLSADRRLLYGGEVSYTGREPRHLKTRMDGKIRRLFPALDGVGIDYRWGGDVAITMNRAPDFGRLAPNVYYAQGYSGHGMSLAGLAGKLIAETIAGQAERFDVFAAMPHRAFPGGHWLRTPLLVLATSFYTLRDRL</sequence>
<protein>
    <submittedName>
        <fullName evidence="4">FAD-binding oxidoreductase</fullName>
        <ecNumber evidence="4">1.-.-.-</ecNumber>
    </submittedName>
</protein>
<name>A0ABU9GJC1_COBMA</name>
<gene>
    <name evidence="4" type="ORF">V6243_15200</name>
</gene>
<proteinExistence type="predicted"/>
<organism evidence="4 5">
    <name type="scientific">Cobetia marina</name>
    <name type="common">Deleya marina</name>
    <dbReference type="NCBI Taxonomy" id="28258"/>
    <lineage>
        <taxon>Bacteria</taxon>
        <taxon>Pseudomonadati</taxon>
        <taxon>Pseudomonadota</taxon>
        <taxon>Gammaproteobacteria</taxon>
        <taxon>Oceanospirillales</taxon>
        <taxon>Halomonadaceae</taxon>
        <taxon>Cobetia</taxon>
    </lineage>
</organism>
<reference evidence="4 5" key="1">
    <citation type="submission" date="2024-02" db="EMBL/GenBank/DDBJ databases">
        <title>Bacteria isolated from the canopy kelp, Nereocystis luetkeana.</title>
        <authorList>
            <person name="Pfister C.A."/>
            <person name="Younker I.T."/>
            <person name="Light S.H."/>
        </authorList>
    </citation>
    <scope>NUCLEOTIDE SEQUENCE [LARGE SCALE GENOMIC DNA]</scope>
    <source>
        <strain evidence="4 5">TI.5.07</strain>
    </source>
</reference>
<dbReference type="SUPFAM" id="SSF51905">
    <property type="entry name" value="FAD/NAD(P)-binding domain"/>
    <property type="match status" value="1"/>
</dbReference>
<dbReference type="Pfam" id="PF01266">
    <property type="entry name" value="DAO"/>
    <property type="match status" value="1"/>
</dbReference>